<dbReference type="RefSeq" id="WP_005023024.1">
    <property type="nucleotide sequence ID" value="NZ_DS990446.1"/>
</dbReference>
<gene>
    <name evidence="1" type="ORF">HPMG_01690</name>
</gene>
<proteinExistence type="predicted"/>
<dbReference type="EMBL" id="DS990446">
    <property type="protein sequence ID" value="EEQ64233.1"/>
    <property type="molecule type" value="Genomic_DNA"/>
</dbReference>
<protein>
    <submittedName>
        <fullName evidence="1">Uncharacterized protein</fullName>
    </submittedName>
</protein>
<dbReference type="HOGENOM" id="CLU_2081578_0_0_7"/>
<reference evidence="2" key="1">
    <citation type="journal article" date="2014" name="Genome Announc.">
        <title>Draft genome sequences of six enterohepatic helicobacter species isolated from humans and one from rhesus macaques.</title>
        <authorList>
            <person name="Shen Z."/>
            <person name="Sheh A."/>
            <person name="Young S.K."/>
            <person name="Abouelliel A."/>
            <person name="Ward D.V."/>
            <person name="Earl A.M."/>
            <person name="Fox J.G."/>
        </authorList>
    </citation>
    <scope>NUCLEOTIDE SEQUENCE [LARGE SCALE GENOMIC DNA]</scope>
    <source>
        <strain evidence="2">MIT 98-5489</strain>
    </source>
</reference>
<organism evidence="1 2">
    <name type="scientific">Helicobacter pullorum MIT 98-5489</name>
    <dbReference type="NCBI Taxonomy" id="537972"/>
    <lineage>
        <taxon>Bacteria</taxon>
        <taxon>Pseudomonadati</taxon>
        <taxon>Campylobacterota</taxon>
        <taxon>Epsilonproteobacteria</taxon>
        <taxon>Campylobacterales</taxon>
        <taxon>Helicobacteraceae</taxon>
        <taxon>Helicobacter</taxon>
    </lineage>
</organism>
<evidence type="ECO:0000313" key="2">
    <source>
        <dbReference type="Proteomes" id="UP000003953"/>
    </source>
</evidence>
<sequence>MARTNQKETDKSELELRVIIKDKRVIDIISSIDFGFKRRFIESAILHFAQNQPSIKLHFEGITKPNKRGRKPKEVLKEVPIIQNETIPQINKQEESVTKKVTQTDETSTQSKLMFNF</sequence>
<keyword evidence="2" id="KW-1185">Reference proteome</keyword>
<evidence type="ECO:0000313" key="1">
    <source>
        <dbReference type="EMBL" id="EEQ64233.1"/>
    </source>
</evidence>
<dbReference type="AlphaFoldDB" id="C5F1T9"/>
<name>C5F1T9_9HELI</name>
<dbReference type="Proteomes" id="UP000003953">
    <property type="component" value="Unassembled WGS sequence"/>
</dbReference>
<accession>C5F1T9</accession>